<keyword evidence="14 15" id="KW-0472">Membrane</keyword>
<dbReference type="InterPro" id="IPR003594">
    <property type="entry name" value="HATPase_dom"/>
</dbReference>
<evidence type="ECO:0000313" key="18">
    <source>
        <dbReference type="EMBL" id="ART75307.1"/>
    </source>
</evidence>
<dbReference type="SUPFAM" id="SSF55874">
    <property type="entry name" value="ATPase domain of HSP90 chaperone/DNA topoisomerase II/histidine kinase"/>
    <property type="match status" value="1"/>
</dbReference>
<evidence type="ECO:0000256" key="10">
    <source>
        <dbReference type="ARBA" id="ARBA00022777"/>
    </source>
</evidence>
<dbReference type="InterPro" id="IPR003661">
    <property type="entry name" value="HisK_dim/P_dom"/>
</dbReference>
<keyword evidence="9" id="KW-0547">Nucleotide-binding</keyword>
<dbReference type="FunFam" id="1.10.287.130:FF:000001">
    <property type="entry name" value="Two-component sensor histidine kinase"/>
    <property type="match status" value="1"/>
</dbReference>
<dbReference type="InterPro" id="IPR003660">
    <property type="entry name" value="HAMP_dom"/>
</dbReference>
<dbReference type="InterPro" id="IPR036097">
    <property type="entry name" value="HisK_dim/P_sf"/>
</dbReference>
<dbReference type="InterPro" id="IPR005467">
    <property type="entry name" value="His_kinase_dom"/>
</dbReference>
<feature type="transmembrane region" description="Helical" evidence="15">
    <location>
        <begin position="17"/>
        <end position="35"/>
    </location>
</feature>
<keyword evidence="8 15" id="KW-0812">Transmembrane</keyword>
<feature type="domain" description="HAMP" evidence="17">
    <location>
        <begin position="189"/>
        <end position="243"/>
    </location>
</feature>
<evidence type="ECO:0000256" key="7">
    <source>
        <dbReference type="ARBA" id="ARBA00022679"/>
    </source>
</evidence>
<dbReference type="PRINTS" id="PR00344">
    <property type="entry name" value="BCTRLSENSOR"/>
</dbReference>
<dbReference type="Pfam" id="PF18719">
    <property type="entry name" value="ArlS_N"/>
    <property type="match status" value="1"/>
</dbReference>
<dbReference type="Pfam" id="PF02518">
    <property type="entry name" value="HATPase_c"/>
    <property type="match status" value="1"/>
</dbReference>
<accession>A0A1Y0CK37</accession>
<dbReference type="PANTHER" id="PTHR45528:SF12">
    <property type="entry name" value="SENSOR HISTIDINE KINASE ARSS"/>
    <property type="match status" value="1"/>
</dbReference>
<name>A0A1Y0CK37_9BACI</name>
<evidence type="ECO:0000256" key="12">
    <source>
        <dbReference type="ARBA" id="ARBA00022989"/>
    </source>
</evidence>
<evidence type="ECO:0000256" key="5">
    <source>
        <dbReference type="ARBA" id="ARBA00022475"/>
    </source>
</evidence>
<evidence type="ECO:0000313" key="21">
    <source>
        <dbReference type="Proteomes" id="UP000323393"/>
    </source>
</evidence>
<dbReference type="InterPro" id="IPR041610">
    <property type="entry name" value="ArlS_N"/>
</dbReference>
<dbReference type="Gene3D" id="6.10.340.10">
    <property type="match status" value="1"/>
</dbReference>
<evidence type="ECO:0000313" key="20">
    <source>
        <dbReference type="Proteomes" id="UP000195573"/>
    </source>
</evidence>
<dbReference type="EC" id="2.7.13.3" evidence="3"/>
<keyword evidence="7" id="KW-0808">Transferase</keyword>
<dbReference type="EMBL" id="CP020880">
    <property type="protein sequence ID" value="ART75307.1"/>
    <property type="molecule type" value="Genomic_DNA"/>
</dbReference>
<dbReference type="Pfam" id="PF00512">
    <property type="entry name" value="HisKA"/>
    <property type="match status" value="1"/>
</dbReference>
<dbReference type="FunFam" id="3.30.565.10:FF:000006">
    <property type="entry name" value="Sensor histidine kinase WalK"/>
    <property type="match status" value="1"/>
</dbReference>
<proteinExistence type="predicted"/>
<evidence type="ECO:0000256" key="11">
    <source>
        <dbReference type="ARBA" id="ARBA00022840"/>
    </source>
</evidence>
<keyword evidence="12 15" id="KW-1133">Transmembrane helix</keyword>
<dbReference type="Gene3D" id="3.30.565.10">
    <property type="entry name" value="Histidine kinase-like ATPase, C-terminal domain"/>
    <property type="match status" value="1"/>
</dbReference>
<evidence type="ECO:0000256" key="13">
    <source>
        <dbReference type="ARBA" id="ARBA00023012"/>
    </source>
</evidence>
<dbReference type="EMBL" id="VTEU01000004">
    <property type="protein sequence ID" value="TYS58682.1"/>
    <property type="molecule type" value="Genomic_DNA"/>
</dbReference>
<evidence type="ECO:0000313" key="19">
    <source>
        <dbReference type="EMBL" id="TYS58682.1"/>
    </source>
</evidence>
<dbReference type="PANTHER" id="PTHR45528">
    <property type="entry name" value="SENSOR HISTIDINE KINASE CPXA"/>
    <property type="match status" value="1"/>
</dbReference>
<dbReference type="SMART" id="SM00304">
    <property type="entry name" value="HAMP"/>
    <property type="match status" value="1"/>
</dbReference>
<gene>
    <name evidence="18" type="ORF">B4U37_04285</name>
    <name evidence="19" type="ORF">FZC74_12850</name>
</gene>
<evidence type="ECO:0000259" key="16">
    <source>
        <dbReference type="PROSITE" id="PS50109"/>
    </source>
</evidence>
<evidence type="ECO:0000256" key="9">
    <source>
        <dbReference type="ARBA" id="ARBA00022741"/>
    </source>
</evidence>
<organism evidence="19 21">
    <name type="scientific">Sutcliffiella horikoshii</name>
    <dbReference type="NCBI Taxonomy" id="79883"/>
    <lineage>
        <taxon>Bacteria</taxon>
        <taxon>Bacillati</taxon>
        <taxon>Bacillota</taxon>
        <taxon>Bacilli</taxon>
        <taxon>Bacillales</taxon>
        <taxon>Bacillaceae</taxon>
        <taxon>Sutcliffiella</taxon>
    </lineage>
</organism>
<dbReference type="AlphaFoldDB" id="A0A1Y0CK37"/>
<evidence type="ECO:0000256" key="15">
    <source>
        <dbReference type="SAM" id="Phobius"/>
    </source>
</evidence>
<comment type="catalytic activity">
    <reaction evidence="1">
        <text>ATP + protein L-histidine = ADP + protein N-phospho-L-histidine.</text>
        <dbReference type="EC" id="2.7.13.3"/>
    </reaction>
</comment>
<dbReference type="CDD" id="cd06225">
    <property type="entry name" value="HAMP"/>
    <property type="match status" value="1"/>
</dbReference>
<dbReference type="CDD" id="cd00082">
    <property type="entry name" value="HisKA"/>
    <property type="match status" value="1"/>
</dbReference>
<evidence type="ECO:0000256" key="2">
    <source>
        <dbReference type="ARBA" id="ARBA00004651"/>
    </source>
</evidence>
<feature type="domain" description="Histidine kinase" evidence="16">
    <location>
        <begin position="251"/>
        <end position="468"/>
    </location>
</feature>
<dbReference type="KEGG" id="bhk:B4U37_04285"/>
<dbReference type="SMART" id="SM00388">
    <property type="entry name" value="HisKA"/>
    <property type="match status" value="1"/>
</dbReference>
<dbReference type="Pfam" id="PF00672">
    <property type="entry name" value="HAMP"/>
    <property type="match status" value="1"/>
</dbReference>
<keyword evidence="5" id="KW-1003">Cell membrane</keyword>
<sequence>MNQFQRYIKQLPIRWKITIWSSLVLFVLFVAYNSVQYYVMRTWMIEQEERNIQEKMNEIQAYFSEQPFFVGRTEIVNSSGFIEKVNEANELIRVIDKDGTLLVAVATNLPRELLITPVESKNLEHVKVNGKHYLIHRKPVITNGFIGYIEIIRDLKNYERLRGLIFLVTWSAGAGAILLSGVGGMLIAKQLLAPIQALTDTMKRIKMRGFKERVRQDKNQKDEIADLSNVFNEMMDDVEISFQKQKQFVEDASHELRTPISILEGHLKLLNRWGKNDPEVLEESLKASQQEVERLKMLVYELLELTRLESDRLELAEDFIEPVHVVEDVVKKFTLLYPSLTFKYENSLKSEMKVAIAERHLEQVLIILLDNAVKYSNGSTTVEIVTEQIQDHFALSIKDYGIGIPKEDLEKVFDRFYRVDKARSREKGGQGLGLSIAKRMVNNYKGTISADSEEGEWTIITVKLNGVIEEITQQE</sequence>
<dbReference type="Proteomes" id="UP000195573">
    <property type="component" value="Chromosome"/>
</dbReference>
<comment type="subcellular location">
    <subcellularLocation>
        <location evidence="2">Cell membrane</location>
        <topology evidence="2">Multi-pass membrane protein</topology>
    </subcellularLocation>
</comment>
<keyword evidence="10" id="KW-0418">Kinase</keyword>
<evidence type="ECO:0000256" key="8">
    <source>
        <dbReference type="ARBA" id="ARBA00022692"/>
    </source>
</evidence>
<evidence type="ECO:0000256" key="6">
    <source>
        <dbReference type="ARBA" id="ARBA00022553"/>
    </source>
</evidence>
<reference evidence="18 20" key="1">
    <citation type="submission" date="2017-04" db="EMBL/GenBank/DDBJ databases">
        <title>Complete Genome Sequence of the Bacillus horikoshii 20a strain from Cuatro Cienegas, Coahuila, Mexico.</title>
        <authorList>
            <person name="Zarza E."/>
            <person name="Alcaraz L.D."/>
            <person name="Aguilar-Salinas B."/>
            <person name="Islas A."/>
            <person name="Olmedo-Alvarez G."/>
        </authorList>
    </citation>
    <scope>NUCLEOTIDE SEQUENCE [LARGE SCALE GENOMIC DNA]</scope>
    <source>
        <strain evidence="18 20">20a</strain>
    </source>
</reference>
<dbReference type="InterPro" id="IPR050398">
    <property type="entry name" value="HssS/ArlS-like"/>
</dbReference>
<dbReference type="RefSeq" id="WP_088017234.1">
    <property type="nucleotide sequence ID" value="NZ_JBNILP010000008.1"/>
</dbReference>
<evidence type="ECO:0000256" key="4">
    <source>
        <dbReference type="ARBA" id="ARBA00015735"/>
    </source>
</evidence>
<reference evidence="19 21" key="2">
    <citation type="submission" date="2019-08" db="EMBL/GenBank/DDBJ databases">
        <title>Bacillus genomes from the desert of Cuatro Cienegas, Coahuila.</title>
        <authorList>
            <person name="Olmedo-Alvarez G."/>
        </authorList>
    </citation>
    <scope>NUCLEOTIDE SEQUENCE [LARGE SCALE GENOMIC DNA]</scope>
    <source>
        <strain evidence="19 21">CH88_3T</strain>
    </source>
</reference>
<keyword evidence="20" id="KW-1185">Reference proteome</keyword>
<dbReference type="PROSITE" id="PS50885">
    <property type="entry name" value="HAMP"/>
    <property type="match status" value="1"/>
</dbReference>
<evidence type="ECO:0000259" key="17">
    <source>
        <dbReference type="PROSITE" id="PS50885"/>
    </source>
</evidence>
<keyword evidence="6" id="KW-0597">Phosphoprotein</keyword>
<dbReference type="Proteomes" id="UP000323393">
    <property type="component" value="Unassembled WGS sequence"/>
</dbReference>
<keyword evidence="11" id="KW-0067">ATP-binding</keyword>
<dbReference type="SMART" id="SM00387">
    <property type="entry name" value="HATPase_c"/>
    <property type="match status" value="1"/>
</dbReference>
<dbReference type="PROSITE" id="PS50109">
    <property type="entry name" value="HIS_KIN"/>
    <property type="match status" value="1"/>
</dbReference>
<evidence type="ECO:0000256" key="1">
    <source>
        <dbReference type="ARBA" id="ARBA00000085"/>
    </source>
</evidence>
<feature type="transmembrane region" description="Helical" evidence="15">
    <location>
        <begin position="163"/>
        <end position="188"/>
    </location>
</feature>
<dbReference type="InterPro" id="IPR004358">
    <property type="entry name" value="Sig_transdc_His_kin-like_C"/>
</dbReference>
<dbReference type="GO" id="GO:0000155">
    <property type="term" value="F:phosphorelay sensor kinase activity"/>
    <property type="evidence" value="ECO:0007669"/>
    <property type="project" value="InterPro"/>
</dbReference>
<dbReference type="GO" id="GO:0005886">
    <property type="term" value="C:plasma membrane"/>
    <property type="evidence" value="ECO:0007669"/>
    <property type="project" value="UniProtKB-SubCell"/>
</dbReference>
<evidence type="ECO:0000256" key="14">
    <source>
        <dbReference type="ARBA" id="ARBA00023136"/>
    </source>
</evidence>
<protein>
    <recommendedName>
        <fullName evidence="4">Signal transduction histidine-protein kinase ArlS</fullName>
        <ecNumber evidence="3">2.7.13.3</ecNumber>
    </recommendedName>
</protein>
<dbReference type="Gene3D" id="1.10.287.130">
    <property type="match status" value="1"/>
</dbReference>
<evidence type="ECO:0000256" key="3">
    <source>
        <dbReference type="ARBA" id="ARBA00012438"/>
    </source>
</evidence>
<dbReference type="GO" id="GO:0005524">
    <property type="term" value="F:ATP binding"/>
    <property type="evidence" value="ECO:0007669"/>
    <property type="project" value="UniProtKB-KW"/>
</dbReference>
<dbReference type="CDD" id="cd00075">
    <property type="entry name" value="HATPase"/>
    <property type="match status" value="1"/>
</dbReference>
<dbReference type="SUPFAM" id="SSF47384">
    <property type="entry name" value="Homodimeric domain of signal transducing histidine kinase"/>
    <property type="match status" value="1"/>
</dbReference>
<dbReference type="InterPro" id="IPR036890">
    <property type="entry name" value="HATPase_C_sf"/>
</dbReference>
<keyword evidence="13" id="KW-0902">Two-component regulatory system</keyword>